<gene>
    <name evidence="1" type="ORF">SAMN04489708_13654</name>
</gene>
<dbReference type="InterPro" id="IPR009241">
    <property type="entry name" value="HigB-like"/>
</dbReference>
<dbReference type="RefSeq" id="WP_092839102.1">
    <property type="nucleotide sequence ID" value="NZ_FNJL01000036.1"/>
</dbReference>
<dbReference type="Proteomes" id="UP000199317">
    <property type="component" value="Unassembled WGS sequence"/>
</dbReference>
<sequence>MTEQDRLLIWVGGSKRDLMALPLDVRKFFGHALDFAQRGDQHGAAKPLKGFGGAGVLEIVEDDVGGTYRAVYTVKFAEAVFVLHCFQKKSKSGIATPKEDMDIIRARLKVAEALAKELRHGKAHD</sequence>
<dbReference type="Pfam" id="PF05973">
    <property type="entry name" value="Gp49"/>
    <property type="match status" value="1"/>
</dbReference>
<dbReference type="OrthoDB" id="9797093at2"/>
<protein>
    <submittedName>
        <fullName evidence="1">Phage-related protein</fullName>
    </submittedName>
</protein>
<dbReference type="EMBL" id="FNJL01000036">
    <property type="protein sequence ID" value="SDP88804.1"/>
    <property type="molecule type" value="Genomic_DNA"/>
</dbReference>
<proteinExistence type="predicted"/>
<organism evidence="1 2">
    <name type="scientific">Paracidovorax cattleyae</name>
    <dbReference type="NCBI Taxonomy" id="80868"/>
    <lineage>
        <taxon>Bacteria</taxon>
        <taxon>Pseudomonadati</taxon>
        <taxon>Pseudomonadota</taxon>
        <taxon>Betaproteobacteria</taxon>
        <taxon>Burkholderiales</taxon>
        <taxon>Comamonadaceae</taxon>
        <taxon>Paracidovorax</taxon>
    </lineage>
</organism>
<name>A0A1H0WDM5_9BURK</name>
<evidence type="ECO:0000313" key="2">
    <source>
        <dbReference type="Proteomes" id="UP000199317"/>
    </source>
</evidence>
<evidence type="ECO:0000313" key="1">
    <source>
        <dbReference type="EMBL" id="SDP88804.1"/>
    </source>
</evidence>
<accession>A0A1H0WDM5</accession>
<keyword evidence="2" id="KW-1185">Reference proteome</keyword>
<dbReference type="AlphaFoldDB" id="A0A1H0WDM5"/>
<reference evidence="2" key="1">
    <citation type="submission" date="2016-10" db="EMBL/GenBank/DDBJ databases">
        <authorList>
            <person name="Varghese N."/>
            <person name="Submissions S."/>
        </authorList>
    </citation>
    <scope>NUCLEOTIDE SEQUENCE [LARGE SCALE GENOMIC DNA]</scope>
    <source>
        <strain evidence="2">DSM 17101</strain>
    </source>
</reference>